<feature type="domain" description="Knr4/Smi1-like" evidence="1">
    <location>
        <begin position="49"/>
        <end position="106"/>
    </location>
</feature>
<dbReference type="SMART" id="SM00860">
    <property type="entry name" value="SMI1_KNR4"/>
    <property type="match status" value="1"/>
</dbReference>
<comment type="caution">
    <text evidence="2">The sequence shown here is derived from an EMBL/GenBank/DDBJ whole genome shotgun (WGS) entry which is preliminary data.</text>
</comment>
<evidence type="ECO:0000259" key="1">
    <source>
        <dbReference type="SMART" id="SM00860"/>
    </source>
</evidence>
<evidence type="ECO:0000313" key="2">
    <source>
        <dbReference type="EMBL" id="OQP44254.1"/>
    </source>
</evidence>
<dbReference type="SUPFAM" id="SSF160631">
    <property type="entry name" value="SMI1/KNR4-like"/>
    <property type="match status" value="1"/>
</dbReference>
<dbReference type="OrthoDB" id="681074at2"/>
<dbReference type="Proteomes" id="UP000192610">
    <property type="component" value="Unassembled WGS sequence"/>
</dbReference>
<accession>A0A1V9EE68</accession>
<name>A0A1V9EE68_9BACT</name>
<dbReference type="STRING" id="354355.SAMN05660816_02857"/>
<keyword evidence="3" id="KW-1185">Reference proteome</keyword>
<dbReference type="AlphaFoldDB" id="A0A1V9EE68"/>
<sequence>MKPSEFRQLNNSIDSFKRIKQESEKLWEKVELEECWGFQIQEGSKWKKGLTEEELLDFERQLGFRFPDSLKNFLRTMNGLDRPGINHTGNDEDTEYGPTFYSYPEDIEKIKGQIEWVLEDNKVSELDLLSGKVPYVFPYLGHRCLVCDKNQNVLSMHGNDIIYWGVNLSQGIAHDIWGFWQKTQTKYPEVSFWNNIAEKNS</sequence>
<dbReference type="InterPro" id="IPR018958">
    <property type="entry name" value="Knr4/Smi1-like_dom"/>
</dbReference>
<proteinExistence type="predicted"/>
<dbReference type="EMBL" id="LVXG01000035">
    <property type="protein sequence ID" value="OQP44254.1"/>
    <property type="molecule type" value="Genomic_DNA"/>
</dbReference>
<dbReference type="RefSeq" id="WP_081202988.1">
    <property type="nucleotide sequence ID" value="NZ_FOCZ01000004.1"/>
</dbReference>
<dbReference type="Gene3D" id="3.40.1580.10">
    <property type="entry name" value="SMI1/KNR4-like"/>
    <property type="match status" value="1"/>
</dbReference>
<dbReference type="Pfam" id="PF09346">
    <property type="entry name" value="SMI1_KNR4"/>
    <property type="match status" value="1"/>
</dbReference>
<organism evidence="2 3">
    <name type="scientific">Niastella yeongjuensis</name>
    <dbReference type="NCBI Taxonomy" id="354355"/>
    <lineage>
        <taxon>Bacteria</taxon>
        <taxon>Pseudomonadati</taxon>
        <taxon>Bacteroidota</taxon>
        <taxon>Chitinophagia</taxon>
        <taxon>Chitinophagales</taxon>
        <taxon>Chitinophagaceae</taxon>
        <taxon>Niastella</taxon>
    </lineage>
</organism>
<evidence type="ECO:0000313" key="3">
    <source>
        <dbReference type="Proteomes" id="UP000192610"/>
    </source>
</evidence>
<gene>
    <name evidence="2" type="ORF">A4H97_33415</name>
</gene>
<protein>
    <recommendedName>
        <fullName evidence="1">Knr4/Smi1-like domain-containing protein</fullName>
    </recommendedName>
</protein>
<reference evidence="3" key="1">
    <citation type="submission" date="2016-04" db="EMBL/GenBank/DDBJ databases">
        <authorList>
            <person name="Chen L."/>
            <person name="Zhuang W."/>
            <person name="Wang G."/>
        </authorList>
    </citation>
    <scope>NUCLEOTIDE SEQUENCE [LARGE SCALE GENOMIC DNA]</scope>
    <source>
        <strain evidence="3">17621</strain>
    </source>
</reference>
<dbReference type="InterPro" id="IPR037883">
    <property type="entry name" value="Knr4/Smi1-like_sf"/>
</dbReference>